<dbReference type="PATRIC" id="fig|1150625.3.peg.919"/>
<proteinExistence type="predicted"/>
<dbReference type="InterPro" id="IPR019673">
    <property type="entry name" value="Spore_germination_GerPC"/>
</dbReference>
<organism evidence="2 3">
    <name type="scientific">Bacillus coahuilensis p1.1.43</name>
    <dbReference type="NCBI Taxonomy" id="1150625"/>
    <lineage>
        <taxon>Bacteria</taxon>
        <taxon>Bacillati</taxon>
        <taxon>Bacillota</taxon>
        <taxon>Bacilli</taxon>
        <taxon>Bacillales</taxon>
        <taxon>Bacillaceae</taxon>
        <taxon>Bacillus</taxon>
    </lineage>
</organism>
<dbReference type="Pfam" id="PF10737">
    <property type="entry name" value="GerPC"/>
    <property type="match status" value="1"/>
</dbReference>
<feature type="coiled-coil region" evidence="1">
    <location>
        <begin position="4"/>
        <end position="38"/>
    </location>
</feature>
<evidence type="ECO:0000256" key="1">
    <source>
        <dbReference type="SAM" id="Coils"/>
    </source>
</evidence>
<dbReference type="Proteomes" id="UP000074108">
    <property type="component" value="Unassembled WGS sequence"/>
</dbReference>
<evidence type="ECO:0000313" key="3">
    <source>
        <dbReference type="Proteomes" id="UP000074108"/>
    </source>
</evidence>
<dbReference type="EMBL" id="LDYG01000020">
    <property type="protein sequence ID" value="KUP07746.1"/>
    <property type="molecule type" value="Genomic_DNA"/>
</dbReference>
<keyword evidence="3" id="KW-1185">Reference proteome</keyword>
<gene>
    <name evidence="2" type="ORF">Q75_04400</name>
</gene>
<reference evidence="2 3" key="1">
    <citation type="journal article" date="2016" name="Front. Microbiol.">
        <title>Microevolution Analysis of Bacillus coahuilensis Unveils Differences in Phosphorus Acquisition Strategies and Their Regulation.</title>
        <authorList>
            <person name="Gomez-Lunar Z."/>
            <person name="Hernandez-Gonzalez I."/>
            <person name="Rodriguez-Torres M.D."/>
            <person name="Souza V."/>
            <person name="Olmedo-Alvarez G."/>
        </authorList>
    </citation>
    <scope>NUCLEOTIDE SEQUENCE [LARGE SCALE GENOMIC DNA]</scope>
    <source>
        <strain evidence="3">p1.1.43</strain>
    </source>
</reference>
<sequence>MYSYQQLLQWIQQQNAQLQELETTVKDLQKQVEQLKEQPRIAVEKIEYKFDQLKVENLDGTLNIGLNPGDAKSIEELAVNQAGNSFQSIPVDQLREPLVKDMQDFLANHLDSMIQDNETQLQRSLDAPYYTHIKEDLLKQIPERVNFYLETFPVGALEQNNPDGAFNKILSKLKNDVQQAIFTFISQMPDQKGEDADDSSGSE</sequence>
<name>A0A147KAJ1_9BACI</name>
<keyword evidence="1" id="KW-0175">Coiled coil</keyword>
<evidence type="ECO:0000313" key="2">
    <source>
        <dbReference type="EMBL" id="KUP07746.1"/>
    </source>
</evidence>
<comment type="caution">
    <text evidence="2">The sequence shown here is derived from an EMBL/GenBank/DDBJ whole genome shotgun (WGS) entry which is preliminary data.</text>
</comment>
<protein>
    <submittedName>
        <fullName evidence="2">Uncharacterized protein</fullName>
    </submittedName>
</protein>
<accession>A0A147KAJ1</accession>
<dbReference type="OrthoDB" id="2991331at2"/>
<dbReference type="AlphaFoldDB" id="A0A147KAJ1"/>
<dbReference type="RefSeq" id="WP_059350525.1">
    <property type="nucleotide sequence ID" value="NZ_LDYG01000020.1"/>
</dbReference>
<dbReference type="STRING" id="1150625.Q75_04400"/>